<feature type="region of interest" description="Disordered" evidence="1">
    <location>
        <begin position="1"/>
        <end position="58"/>
    </location>
</feature>
<protein>
    <submittedName>
        <fullName evidence="2">Uncharacterized protein</fullName>
    </submittedName>
</protein>
<keyword evidence="3" id="KW-1185">Reference proteome</keyword>
<feature type="compositionally biased region" description="Polar residues" evidence="1">
    <location>
        <begin position="10"/>
        <end position="30"/>
    </location>
</feature>
<evidence type="ECO:0000313" key="3">
    <source>
        <dbReference type="Proteomes" id="UP000193920"/>
    </source>
</evidence>
<dbReference type="Proteomes" id="UP000193920">
    <property type="component" value="Unassembled WGS sequence"/>
</dbReference>
<proteinExistence type="predicted"/>
<evidence type="ECO:0000256" key="1">
    <source>
        <dbReference type="SAM" id="MobiDB-lite"/>
    </source>
</evidence>
<name>A0A1Y2ETK3_9FUNG</name>
<reference evidence="2 3" key="1">
    <citation type="submission" date="2016-08" db="EMBL/GenBank/DDBJ databases">
        <title>A Parts List for Fungal Cellulosomes Revealed by Comparative Genomics.</title>
        <authorList>
            <consortium name="DOE Joint Genome Institute"/>
            <person name="Haitjema C.H."/>
            <person name="Gilmore S.P."/>
            <person name="Henske J.K."/>
            <person name="Solomon K.V."/>
            <person name="De Groot R."/>
            <person name="Kuo A."/>
            <person name="Mondo S.J."/>
            <person name="Salamov A.A."/>
            <person name="Labutti K."/>
            <person name="Zhao Z."/>
            <person name="Chiniquy J."/>
            <person name="Barry K."/>
            <person name="Brewer H.M."/>
            <person name="Purvine S.O."/>
            <person name="Wright A.T."/>
            <person name="Boxma B."/>
            <person name="Van Alen T."/>
            <person name="Hackstein J.H."/>
            <person name="Baker S.E."/>
            <person name="Grigoriev I.V."/>
            <person name="O'Malley M.A."/>
        </authorList>
    </citation>
    <scope>NUCLEOTIDE SEQUENCE [LARGE SCALE GENOMIC DNA]</scope>
    <source>
        <strain evidence="2 3">G1</strain>
    </source>
</reference>
<feature type="compositionally biased region" description="Polar residues" evidence="1">
    <location>
        <begin position="38"/>
        <end position="49"/>
    </location>
</feature>
<dbReference type="EMBL" id="MCOG01000027">
    <property type="protein sequence ID" value="ORY74898.1"/>
    <property type="molecule type" value="Genomic_DNA"/>
</dbReference>
<evidence type="ECO:0000313" key="2">
    <source>
        <dbReference type="EMBL" id="ORY74898.1"/>
    </source>
</evidence>
<accession>A0A1Y2ETK3</accession>
<organism evidence="2 3">
    <name type="scientific">Neocallimastix californiae</name>
    <dbReference type="NCBI Taxonomy" id="1754190"/>
    <lineage>
        <taxon>Eukaryota</taxon>
        <taxon>Fungi</taxon>
        <taxon>Fungi incertae sedis</taxon>
        <taxon>Chytridiomycota</taxon>
        <taxon>Chytridiomycota incertae sedis</taxon>
        <taxon>Neocallimastigomycetes</taxon>
        <taxon>Neocallimastigales</taxon>
        <taxon>Neocallimastigaceae</taxon>
        <taxon>Neocallimastix</taxon>
    </lineage>
</organism>
<sequence length="146" mass="16206">MAPKSKKKTISPTNSSESIISNKPQTNSIENVHKDSKAGSQNSLGSLNKMNDIYNPSDEKSSVYDITTTYKTEVVECTVDPETGETIEVITEVYVTDTINLNKKEDPVKDNIIKDTLSTDELENFDVEEVLKQLNMGTEICKELLG</sequence>
<comment type="caution">
    <text evidence="2">The sequence shown here is derived from an EMBL/GenBank/DDBJ whole genome shotgun (WGS) entry which is preliminary data.</text>
</comment>
<dbReference type="AlphaFoldDB" id="A0A1Y2ETK3"/>
<gene>
    <name evidence="2" type="ORF">LY90DRAFT_502327</name>
</gene>